<evidence type="ECO:0000259" key="16">
    <source>
        <dbReference type="PROSITE" id="PS50089"/>
    </source>
</evidence>
<keyword evidence="5 14" id="KW-0808">Transferase</keyword>
<dbReference type="Gene3D" id="3.30.40.10">
    <property type="entry name" value="Zinc/RING finger domain, C3HC4 (zinc finger)"/>
    <property type="match status" value="1"/>
</dbReference>
<evidence type="ECO:0000313" key="18">
    <source>
        <dbReference type="Proteomes" id="UP000447434"/>
    </source>
</evidence>
<evidence type="ECO:0000256" key="1">
    <source>
        <dbReference type="ARBA" id="ARBA00000900"/>
    </source>
</evidence>
<dbReference type="EC" id="2.3.2.27" evidence="14"/>
<dbReference type="Pfam" id="PF13920">
    <property type="entry name" value="zf-C3HC4_3"/>
    <property type="match status" value="1"/>
</dbReference>
<evidence type="ECO:0000256" key="7">
    <source>
        <dbReference type="ARBA" id="ARBA00022771"/>
    </source>
</evidence>
<dbReference type="InterPro" id="IPR013956">
    <property type="entry name" value="E3_ubiquit_lig_Bre1"/>
</dbReference>
<dbReference type="GO" id="GO:0061630">
    <property type="term" value="F:ubiquitin protein ligase activity"/>
    <property type="evidence" value="ECO:0007669"/>
    <property type="project" value="UniProtKB-EC"/>
</dbReference>
<comment type="pathway">
    <text evidence="3 14">Protein modification; protein ubiquitination.</text>
</comment>
<dbReference type="InterPro" id="IPR013083">
    <property type="entry name" value="Znf_RING/FYVE/PHD"/>
</dbReference>
<dbReference type="GO" id="GO:0006325">
    <property type="term" value="P:chromatin organization"/>
    <property type="evidence" value="ECO:0007669"/>
    <property type="project" value="UniProtKB-KW"/>
</dbReference>
<keyword evidence="17" id="KW-0012">Acyltransferase</keyword>
<evidence type="ECO:0000313" key="17">
    <source>
        <dbReference type="EMBL" id="KAE9614953.1"/>
    </source>
</evidence>
<keyword evidence="7 13" id="KW-0863">Zinc-finger</keyword>
<organism evidence="17 18">
    <name type="scientific">Lupinus albus</name>
    <name type="common">White lupine</name>
    <name type="synonym">Lupinus termis</name>
    <dbReference type="NCBI Taxonomy" id="3870"/>
    <lineage>
        <taxon>Eukaryota</taxon>
        <taxon>Viridiplantae</taxon>
        <taxon>Streptophyta</taxon>
        <taxon>Embryophyta</taxon>
        <taxon>Tracheophyta</taxon>
        <taxon>Spermatophyta</taxon>
        <taxon>Magnoliopsida</taxon>
        <taxon>eudicotyledons</taxon>
        <taxon>Gunneridae</taxon>
        <taxon>Pentapetalae</taxon>
        <taxon>rosids</taxon>
        <taxon>fabids</taxon>
        <taxon>Fabales</taxon>
        <taxon>Fabaceae</taxon>
        <taxon>Papilionoideae</taxon>
        <taxon>50 kb inversion clade</taxon>
        <taxon>genistoids sensu lato</taxon>
        <taxon>core genistoids</taxon>
        <taxon>Genisteae</taxon>
        <taxon>Lupinus</taxon>
    </lineage>
</organism>
<accession>A0A6A4QMQ1</accession>
<dbReference type="PROSITE" id="PS50089">
    <property type="entry name" value="ZF_RING_2"/>
    <property type="match status" value="1"/>
</dbReference>
<dbReference type="InterPro" id="IPR017907">
    <property type="entry name" value="Znf_RING_CS"/>
</dbReference>
<evidence type="ECO:0000256" key="10">
    <source>
        <dbReference type="ARBA" id="ARBA00022853"/>
    </source>
</evidence>
<dbReference type="Proteomes" id="UP000447434">
    <property type="component" value="Chromosome 4"/>
</dbReference>
<dbReference type="PANTHER" id="PTHR23163">
    <property type="entry name" value="RING FINGER PROTEIN-RELATED"/>
    <property type="match status" value="1"/>
</dbReference>
<evidence type="ECO:0000256" key="8">
    <source>
        <dbReference type="ARBA" id="ARBA00022786"/>
    </source>
</evidence>
<dbReference type="OrthoDB" id="10266039at2759"/>
<comment type="caution">
    <text evidence="17">The sequence shown here is derived from an EMBL/GenBank/DDBJ whole genome shotgun (WGS) entry which is preliminary data.</text>
</comment>
<dbReference type="SUPFAM" id="SSF57850">
    <property type="entry name" value="RING/U-box"/>
    <property type="match status" value="1"/>
</dbReference>
<evidence type="ECO:0000256" key="11">
    <source>
        <dbReference type="ARBA" id="ARBA00023054"/>
    </source>
</evidence>
<feature type="domain" description="RING-type" evidence="16">
    <location>
        <begin position="192"/>
        <end position="230"/>
    </location>
</feature>
<evidence type="ECO:0000256" key="13">
    <source>
        <dbReference type="PROSITE-ProRule" id="PRU00175"/>
    </source>
</evidence>
<dbReference type="CDD" id="cd16499">
    <property type="entry name" value="RING-HC_Bre1-like"/>
    <property type="match status" value="1"/>
</dbReference>
<dbReference type="GO" id="GO:0005634">
    <property type="term" value="C:nucleus"/>
    <property type="evidence" value="ECO:0007669"/>
    <property type="project" value="UniProtKB-SubCell"/>
</dbReference>
<protein>
    <recommendedName>
        <fullName evidence="14">E3 ubiquitin protein ligase</fullName>
        <ecNumber evidence="14">2.3.2.27</ecNumber>
    </recommendedName>
</protein>
<keyword evidence="8 14" id="KW-0833">Ubl conjugation pathway</keyword>
<comment type="similarity">
    <text evidence="4 14">Belongs to the BRE1 family.</text>
</comment>
<comment type="subcellular location">
    <subcellularLocation>
        <location evidence="2 14">Nucleus</location>
    </subcellularLocation>
</comment>
<keyword evidence="11 14" id="KW-0175">Coiled coil</keyword>
<keyword evidence="10 14" id="KW-0156">Chromatin regulator</keyword>
<evidence type="ECO:0000256" key="3">
    <source>
        <dbReference type="ARBA" id="ARBA00004906"/>
    </source>
</evidence>
<dbReference type="AlphaFoldDB" id="A0A6A4QMQ1"/>
<evidence type="ECO:0000256" key="5">
    <source>
        <dbReference type="ARBA" id="ARBA00022679"/>
    </source>
</evidence>
<evidence type="ECO:0000256" key="15">
    <source>
        <dbReference type="SAM" id="Coils"/>
    </source>
</evidence>
<evidence type="ECO:0000256" key="6">
    <source>
        <dbReference type="ARBA" id="ARBA00022723"/>
    </source>
</evidence>
<proteinExistence type="inferred from homology"/>
<evidence type="ECO:0000256" key="14">
    <source>
        <dbReference type="RuleBase" id="RU365038"/>
    </source>
</evidence>
<dbReference type="PROSITE" id="PS00518">
    <property type="entry name" value="ZF_RING_1"/>
    <property type="match status" value="1"/>
</dbReference>
<keyword evidence="6 14" id="KW-0479">Metal-binding</keyword>
<comment type="catalytic activity">
    <reaction evidence="1 14">
        <text>S-ubiquitinyl-[E2 ubiquitin-conjugating enzyme]-L-cysteine + [acceptor protein]-L-lysine = [E2 ubiquitin-conjugating enzyme]-L-cysteine + N(6)-ubiquitinyl-[acceptor protein]-L-lysine.</text>
        <dbReference type="EC" id="2.3.2.27"/>
    </reaction>
</comment>
<evidence type="ECO:0000256" key="4">
    <source>
        <dbReference type="ARBA" id="ARBA00005555"/>
    </source>
</evidence>
<dbReference type="GO" id="GO:0016567">
    <property type="term" value="P:protein ubiquitination"/>
    <property type="evidence" value="ECO:0007669"/>
    <property type="project" value="UniProtKB-UniRule"/>
</dbReference>
<reference evidence="18" key="1">
    <citation type="journal article" date="2020" name="Nat. Commun.">
        <title>Genome sequence of the cluster root forming white lupin.</title>
        <authorList>
            <person name="Hufnagel B."/>
            <person name="Marques A."/>
            <person name="Soriano A."/>
            <person name="Marques L."/>
            <person name="Divol F."/>
            <person name="Doumas P."/>
            <person name="Sallet E."/>
            <person name="Mancinotti D."/>
            <person name="Carrere S."/>
            <person name="Marande W."/>
            <person name="Arribat S."/>
            <person name="Keller J."/>
            <person name="Huneau C."/>
            <person name="Blein T."/>
            <person name="Aime D."/>
            <person name="Laguerre M."/>
            <person name="Taylor J."/>
            <person name="Schubert V."/>
            <person name="Nelson M."/>
            <person name="Geu-Flores F."/>
            <person name="Crespi M."/>
            <person name="Gallardo-Guerrero K."/>
            <person name="Delaux P.-M."/>
            <person name="Salse J."/>
            <person name="Berges H."/>
            <person name="Guyot R."/>
            <person name="Gouzy J."/>
            <person name="Peret B."/>
        </authorList>
    </citation>
    <scope>NUCLEOTIDE SEQUENCE [LARGE SCALE GENOMIC DNA]</scope>
    <source>
        <strain evidence="18">cv. Amiga</strain>
    </source>
</reference>
<evidence type="ECO:0000256" key="2">
    <source>
        <dbReference type="ARBA" id="ARBA00004123"/>
    </source>
</evidence>
<dbReference type="UniPathway" id="UPA00143"/>
<gene>
    <name evidence="17" type="ORF">Lalb_Chr04g0250141</name>
</gene>
<evidence type="ECO:0000256" key="12">
    <source>
        <dbReference type="ARBA" id="ARBA00023242"/>
    </source>
</evidence>
<name>A0A6A4QMQ1_LUPAL</name>
<dbReference type="SMART" id="SM00184">
    <property type="entry name" value="RING"/>
    <property type="match status" value="1"/>
</dbReference>
<keyword evidence="12 14" id="KW-0539">Nucleus</keyword>
<keyword evidence="9 14" id="KW-0862">Zinc</keyword>
<sequence length="244" mass="27603">MKALDNPDSPQGSLPLCPVEDIFLCKLIQKDSVEGSSIEEIINYVEEALALRQSSTFELLKLLQDTIDAQRERIDSVSQVLHGDVSSEDLIIQMSKIDDMMKEDADNLCEVIDALNVKQKEYAVGIQNYISGNLQNQADIKRLAVELSSRRKLEEDLAEMNRQIAELSSETGEEAVRKVEDELMVCKNMIKCTVCYDRLKEVVIVKCCHMFCSQCIQRNIELRHRKCHACGTAFGQSDVRSVKI</sequence>
<dbReference type="GO" id="GO:0033503">
    <property type="term" value="C:HULC complex"/>
    <property type="evidence" value="ECO:0007669"/>
    <property type="project" value="TreeGrafter"/>
</dbReference>
<evidence type="ECO:0000256" key="9">
    <source>
        <dbReference type="ARBA" id="ARBA00022833"/>
    </source>
</evidence>
<dbReference type="PANTHER" id="PTHR23163:SF8">
    <property type="entry name" value="E3 UBIQUITIN-PROTEIN LIGASE BRE1-LIKE 2"/>
    <property type="match status" value="1"/>
</dbReference>
<dbReference type="InterPro" id="IPR001841">
    <property type="entry name" value="Znf_RING"/>
</dbReference>
<dbReference type="EMBL" id="WOCE01000004">
    <property type="protein sequence ID" value="KAE9614953.1"/>
    <property type="molecule type" value="Genomic_DNA"/>
</dbReference>
<keyword evidence="18" id="KW-1185">Reference proteome</keyword>
<dbReference type="GO" id="GO:0008270">
    <property type="term" value="F:zinc ion binding"/>
    <property type="evidence" value="ECO:0007669"/>
    <property type="project" value="UniProtKB-KW"/>
</dbReference>
<feature type="coiled-coil region" evidence="15">
    <location>
        <begin position="143"/>
        <end position="170"/>
    </location>
</feature>